<accession>A0A0M3JY95</accession>
<dbReference type="Gene3D" id="3.40.50.720">
    <property type="entry name" value="NAD(P)-binding Rossmann-like Domain"/>
    <property type="match status" value="1"/>
</dbReference>
<keyword evidence="2" id="KW-1185">Reference proteome</keyword>
<dbReference type="WBParaSite" id="ASIM_0001339901-mRNA-1">
    <property type="protein sequence ID" value="ASIM_0001339901-mRNA-1"/>
    <property type="gene ID" value="ASIM_0001339901"/>
</dbReference>
<dbReference type="PANTHER" id="PTHR44147:SF2">
    <property type="entry name" value="DEHYDROGENASE_REDUCTASE SDR FAMILY MEMBER 1"/>
    <property type="match status" value="1"/>
</dbReference>
<dbReference type="PANTHER" id="PTHR44147">
    <property type="entry name" value="DEHYDROGENASE/REDUCTASE SDR FAMILY MEMBER 1"/>
    <property type="match status" value="1"/>
</dbReference>
<dbReference type="OrthoDB" id="1933717at2759"/>
<dbReference type="EMBL" id="UYRR01031256">
    <property type="protein sequence ID" value="VDK48230.1"/>
    <property type="molecule type" value="Genomic_DNA"/>
</dbReference>
<protein>
    <submittedName>
        <fullName evidence="3">Dehydrogenase/reductase SDR family member 1 (inferred by orthology to a human protein)</fullName>
    </submittedName>
</protein>
<evidence type="ECO:0000313" key="3">
    <source>
        <dbReference type="WBParaSite" id="ASIM_0001339901-mRNA-1"/>
    </source>
</evidence>
<evidence type="ECO:0000313" key="2">
    <source>
        <dbReference type="Proteomes" id="UP000267096"/>
    </source>
</evidence>
<name>A0A0M3JY95_ANISI</name>
<dbReference type="PRINTS" id="PR00081">
    <property type="entry name" value="GDHRDH"/>
</dbReference>
<proteinExistence type="predicted"/>
<dbReference type="InterPro" id="IPR036291">
    <property type="entry name" value="NAD(P)-bd_dom_sf"/>
</dbReference>
<reference evidence="3" key="1">
    <citation type="submission" date="2017-02" db="UniProtKB">
        <authorList>
            <consortium name="WormBaseParasite"/>
        </authorList>
    </citation>
    <scope>IDENTIFICATION</scope>
</reference>
<evidence type="ECO:0000313" key="1">
    <source>
        <dbReference type="EMBL" id="VDK48230.1"/>
    </source>
</evidence>
<dbReference type="SUPFAM" id="SSF51735">
    <property type="entry name" value="NAD(P)-binding Rossmann-fold domains"/>
    <property type="match status" value="1"/>
</dbReference>
<organism evidence="3">
    <name type="scientific">Anisakis simplex</name>
    <name type="common">Herring worm</name>
    <dbReference type="NCBI Taxonomy" id="6269"/>
    <lineage>
        <taxon>Eukaryota</taxon>
        <taxon>Metazoa</taxon>
        <taxon>Ecdysozoa</taxon>
        <taxon>Nematoda</taxon>
        <taxon>Chromadorea</taxon>
        <taxon>Rhabditida</taxon>
        <taxon>Spirurina</taxon>
        <taxon>Ascaridomorpha</taxon>
        <taxon>Ascaridoidea</taxon>
        <taxon>Anisakidae</taxon>
        <taxon>Anisakis</taxon>
        <taxon>Anisakis simplex complex</taxon>
    </lineage>
</organism>
<reference evidence="1 2" key="2">
    <citation type="submission" date="2018-11" db="EMBL/GenBank/DDBJ databases">
        <authorList>
            <consortium name="Pathogen Informatics"/>
        </authorList>
    </citation>
    <scope>NUCLEOTIDE SEQUENCE [LARGE SCALE GENOMIC DNA]</scope>
</reference>
<gene>
    <name evidence="1" type="ORF">ASIM_LOCUS12827</name>
</gene>
<dbReference type="AlphaFoldDB" id="A0A0M3JY95"/>
<dbReference type="Pfam" id="PF00106">
    <property type="entry name" value="adh_short"/>
    <property type="match status" value="1"/>
</dbReference>
<dbReference type="InterPro" id="IPR002347">
    <property type="entry name" value="SDR_fam"/>
</dbReference>
<sequence length="305" mass="33272">MLAGQVALVTGASRGIGKGIALELGRAGAVVYITGRPPKQQERALNRLLHQPTLVETAKQICDSGGKGIAVYCDHSDEKNVRELFKQISSEQKNRLDLLVNNAYAAVTAITRNAKTKFYNTDTSMWDIVNNVGLRNHYICSVYGAKMMASNKNGLIVTVSSSGGLRFLFGTAYGTGKAACDRLAADMAHDLIDDNVTSVSLWPGPVVTELVSKTVLKTSSNQKSRLQKIYEKAESTQMSGKCIVALANDPNRISKTGHILTTTALAREYNLYEEDGKTQPDDPFVAGFEDFIKQLNEIRAPKIRK</sequence>
<dbReference type="Proteomes" id="UP000267096">
    <property type="component" value="Unassembled WGS sequence"/>
</dbReference>